<dbReference type="PIRSF" id="PIRSF002849">
    <property type="entry name" value="AAA_ATPase_chaperone_MoxR_prd"/>
    <property type="match status" value="1"/>
</dbReference>
<evidence type="ECO:0000313" key="4">
    <source>
        <dbReference type="Proteomes" id="UP001321804"/>
    </source>
</evidence>
<dbReference type="Gene3D" id="3.40.50.300">
    <property type="entry name" value="P-loop containing nucleotide triphosphate hydrolases"/>
    <property type="match status" value="1"/>
</dbReference>
<evidence type="ECO:0000259" key="1">
    <source>
        <dbReference type="Pfam" id="PF07726"/>
    </source>
</evidence>
<dbReference type="Pfam" id="PF17863">
    <property type="entry name" value="AAA_lid_2"/>
    <property type="match status" value="1"/>
</dbReference>
<protein>
    <submittedName>
        <fullName evidence="3">Magnesium chelatase</fullName>
    </submittedName>
</protein>
<dbReference type="Pfam" id="PF07726">
    <property type="entry name" value="AAA_3"/>
    <property type="match status" value="1"/>
</dbReference>
<dbReference type="GO" id="GO:0005524">
    <property type="term" value="F:ATP binding"/>
    <property type="evidence" value="ECO:0007669"/>
    <property type="project" value="InterPro"/>
</dbReference>
<dbReference type="Gene3D" id="1.10.8.80">
    <property type="entry name" value="Magnesium chelatase subunit I, C-Terminal domain"/>
    <property type="match status" value="1"/>
</dbReference>
<dbReference type="PANTHER" id="PTHR42759:SF5">
    <property type="entry name" value="METHANOL DEHYDROGENASE REGULATOR"/>
    <property type="match status" value="1"/>
</dbReference>
<dbReference type="CDD" id="cd00009">
    <property type="entry name" value="AAA"/>
    <property type="match status" value="1"/>
</dbReference>
<dbReference type="GO" id="GO:0016887">
    <property type="term" value="F:ATP hydrolysis activity"/>
    <property type="evidence" value="ECO:0007669"/>
    <property type="project" value="InterPro"/>
</dbReference>
<reference evidence="3 4" key="1">
    <citation type="journal article" date="2023" name="Microbiol. Spectr.">
        <title>Symbiosis of Carpenter Bees with Uncharacterized Lactic Acid Bacteria Showing NAD Auxotrophy.</title>
        <authorList>
            <person name="Kawasaki S."/>
            <person name="Ozawa K."/>
            <person name="Mori T."/>
            <person name="Yamamoto A."/>
            <person name="Ito M."/>
            <person name="Ohkuma M."/>
            <person name="Sakamoto M."/>
            <person name="Matsutani M."/>
        </authorList>
    </citation>
    <scope>NUCLEOTIDE SEQUENCE [LARGE SCALE GENOMIC DNA]</scope>
    <source>
        <strain evidence="3 4">KimC2</strain>
    </source>
</reference>
<evidence type="ECO:0000259" key="2">
    <source>
        <dbReference type="Pfam" id="PF17863"/>
    </source>
</evidence>
<evidence type="ECO:0000313" key="3">
    <source>
        <dbReference type="EMBL" id="BDR55686.1"/>
    </source>
</evidence>
<dbReference type="Proteomes" id="UP001321804">
    <property type="component" value="Chromosome"/>
</dbReference>
<feature type="domain" description="ChlI/MoxR AAA lid" evidence="2">
    <location>
        <begin position="241"/>
        <end position="312"/>
    </location>
</feature>
<dbReference type="EMBL" id="AP026801">
    <property type="protein sequence ID" value="BDR55686.1"/>
    <property type="molecule type" value="Genomic_DNA"/>
</dbReference>
<dbReference type="AlphaFoldDB" id="A0AAU9CTM1"/>
<keyword evidence="4" id="KW-1185">Reference proteome</keyword>
<dbReference type="SUPFAM" id="SSF52540">
    <property type="entry name" value="P-loop containing nucleoside triphosphate hydrolases"/>
    <property type="match status" value="1"/>
</dbReference>
<dbReference type="InterPro" id="IPR027417">
    <property type="entry name" value="P-loop_NTPase"/>
</dbReference>
<gene>
    <name evidence="3" type="ORF">KIMC2_02480</name>
</gene>
<dbReference type="InterPro" id="IPR011703">
    <property type="entry name" value="ATPase_AAA-3"/>
</dbReference>
<proteinExistence type="predicted"/>
<accession>A0AAU9CTM1</accession>
<organism evidence="3 4">
    <name type="scientific">Xylocopilactobacillus apis</name>
    <dbReference type="NCBI Taxonomy" id="2932183"/>
    <lineage>
        <taxon>Bacteria</taxon>
        <taxon>Bacillati</taxon>
        <taxon>Bacillota</taxon>
        <taxon>Bacilli</taxon>
        <taxon>Lactobacillales</taxon>
        <taxon>Lactobacillaceae</taxon>
        <taxon>Xylocopilactobacillus</taxon>
    </lineage>
</organism>
<dbReference type="InterPro" id="IPR050764">
    <property type="entry name" value="CbbQ/NirQ/NorQ/GpvN"/>
</dbReference>
<sequence>MEEYSTRLNGFLNARNTIEKIISETSKVIIGKNEVIKMTVAAMLASGHVLFDDIPGVGKTTLVRGLARAVGLDFTRIQFTPDLMPADILGTSVFNQTTNDFSFHKGPIFSTIVLADEINRATPRTQSALLEGMSDLSVTIDGNHFKLDPDFFVLGTQNPLAFEGTYPLPEAQLDRFLMRLTIGYPEFDDEFHLIYQNDLSDQVNLVNKVTDQLEVQRLKQLVKQVHIESNVATYALNIVNETRNRAEIKLGISPRGTLALIQAAKAYSLTNGENYVTPDTIQQVILPVFSHRLILEDEYVQTIQPDDILQDIISEVDIPIR</sequence>
<dbReference type="PANTHER" id="PTHR42759">
    <property type="entry name" value="MOXR FAMILY PROTEIN"/>
    <property type="match status" value="1"/>
</dbReference>
<feature type="domain" description="ATPase AAA-3" evidence="1">
    <location>
        <begin position="48"/>
        <end position="178"/>
    </location>
</feature>
<dbReference type="KEGG" id="xak:KIMC2_02480"/>
<name>A0AAU9CTM1_9LACO</name>
<dbReference type="InterPro" id="IPR041628">
    <property type="entry name" value="ChlI/MoxR_AAA_lid"/>
</dbReference>
<dbReference type="RefSeq" id="WP_317697192.1">
    <property type="nucleotide sequence ID" value="NZ_AP026801.1"/>
</dbReference>